<evidence type="ECO:0000256" key="1">
    <source>
        <dbReference type="SAM" id="MobiDB-lite"/>
    </source>
</evidence>
<feature type="region of interest" description="Disordered" evidence="1">
    <location>
        <begin position="51"/>
        <end position="145"/>
    </location>
</feature>
<reference evidence="2 3" key="1">
    <citation type="submission" date="2024-10" db="EMBL/GenBank/DDBJ databases">
        <title>Updated reference genomes for cyclostephanoid diatoms.</title>
        <authorList>
            <person name="Roberts W.R."/>
            <person name="Alverson A.J."/>
        </authorList>
    </citation>
    <scope>NUCLEOTIDE SEQUENCE [LARGE SCALE GENOMIC DNA]</scope>
    <source>
        <strain evidence="2 3">AJA232-27</strain>
    </source>
</reference>
<dbReference type="AlphaFoldDB" id="A0ABD3MB70"/>
<evidence type="ECO:0000313" key="3">
    <source>
        <dbReference type="Proteomes" id="UP001530293"/>
    </source>
</evidence>
<dbReference type="InterPro" id="IPR057491">
    <property type="entry name" value="DiatomPyrShell"/>
</dbReference>
<dbReference type="Pfam" id="PF25192">
    <property type="entry name" value="DiatomPyrShell"/>
    <property type="match status" value="1"/>
</dbReference>
<feature type="compositionally biased region" description="Polar residues" evidence="1">
    <location>
        <begin position="91"/>
        <end position="110"/>
    </location>
</feature>
<feature type="region of interest" description="Disordered" evidence="1">
    <location>
        <begin position="383"/>
        <end position="405"/>
    </location>
</feature>
<feature type="compositionally biased region" description="Basic and acidic residues" evidence="1">
    <location>
        <begin position="112"/>
        <end position="123"/>
    </location>
</feature>
<organism evidence="2 3">
    <name type="scientific">Discostella pseudostelligera</name>
    <dbReference type="NCBI Taxonomy" id="259834"/>
    <lineage>
        <taxon>Eukaryota</taxon>
        <taxon>Sar</taxon>
        <taxon>Stramenopiles</taxon>
        <taxon>Ochrophyta</taxon>
        <taxon>Bacillariophyta</taxon>
        <taxon>Coscinodiscophyceae</taxon>
        <taxon>Thalassiosirophycidae</taxon>
        <taxon>Stephanodiscales</taxon>
        <taxon>Stephanodiscaceae</taxon>
        <taxon>Discostella</taxon>
    </lineage>
</organism>
<comment type="caution">
    <text evidence="2">The sequence shown here is derived from an EMBL/GenBank/DDBJ whole genome shotgun (WGS) entry which is preliminary data.</text>
</comment>
<protein>
    <submittedName>
        <fullName evidence="2">Uncharacterized protein</fullName>
    </submittedName>
</protein>
<accession>A0ABD3MB70</accession>
<name>A0ABD3MB70_9STRA</name>
<sequence>MVSTRSYALSLGACCAAGSRSSTFAFPSPTTSVSQRKQVVFRATSSTKLGQYRDVRGSFDDPFSPQPIRQNNGPMPPPGPRRSFGEPSIDLNGQISDRQSNLAYQRTPSVNEDPRGFDMDRRFSQRPTPENNMQPRRSWWESDTPYSNDRIQGGSRHTYHAPYSRDASHIFLESDGRPIDVELELWDGPNNTPTKLKVYSEDGRMRPINAMVENPLRGMRDNTLSVRNTGPMEFPISGGVSSMGGPGMMRRGGLAGDESAYLSENVDSLGGFTRPSSPSMKRGERVQGGALRTFPLDYSIEAVQVTITTQGLPMMAKVELWGTSSHIKQIAEIYNDNGQTRPFAAILDVPGGSNTVAIYNTGPMEYPIEVVVEPIARMEGWDGREDERVGGSLSPWNDRRNLPPW</sequence>
<dbReference type="EMBL" id="JALLBG020000254">
    <property type="protein sequence ID" value="KAL3757785.1"/>
    <property type="molecule type" value="Genomic_DNA"/>
</dbReference>
<proteinExistence type="predicted"/>
<gene>
    <name evidence="2" type="ORF">ACHAWU_000426</name>
</gene>
<keyword evidence="3" id="KW-1185">Reference proteome</keyword>
<feature type="compositionally biased region" description="Polar residues" evidence="1">
    <location>
        <begin position="125"/>
        <end position="135"/>
    </location>
</feature>
<dbReference type="Proteomes" id="UP001530293">
    <property type="component" value="Unassembled WGS sequence"/>
</dbReference>
<evidence type="ECO:0000313" key="2">
    <source>
        <dbReference type="EMBL" id="KAL3757785.1"/>
    </source>
</evidence>